<evidence type="ECO:0000256" key="1">
    <source>
        <dbReference type="ARBA" id="ARBA00006082"/>
    </source>
</evidence>
<dbReference type="Pfam" id="PF08676">
    <property type="entry name" value="MutL_C"/>
    <property type="match status" value="1"/>
</dbReference>
<organism evidence="6 7">
    <name type="scientific">Atractosteus spatula</name>
    <name type="common">Alligator gar</name>
    <name type="synonym">Lepisosteus spatula</name>
    <dbReference type="NCBI Taxonomy" id="7917"/>
    <lineage>
        <taxon>Eukaryota</taxon>
        <taxon>Metazoa</taxon>
        <taxon>Chordata</taxon>
        <taxon>Craniata</taxon>
        <taxon>Vertebrata</taxon>
        <taxon>Euteleostomi</taxon>
        <taxon>Actinopterygii</taxon>
        <taxon>Neopterygii</taxon>
        <taxon>Holostei</taxon>
        <taxon>Semionotiformes</taxon>
        <taxon>Lepisosteidae</taxon>
        <taxon>Atractosteus</taxon>
    </lineage>
</organism>
<feature type="region of interest" description="Disordered" evidence="3">
    <location>
        <begin position="556"/>
        <end position="601"/>
    </location>
</feature>
<dbReference type="InterPro" id="IPR020568">
    <property type="entry name" value="Ribosomal_Su5_D2-typ_SF"/>
</dbReference>
<feature type="compositionally biased region" description="Basic and acidic residues" evidence="3">
    <location>
        <begin position="400"/>
        <end position="411"/>
    </location>
</feature>
<dbReference type="Proteomes" id="UP000736164">
    <property type="component" value="Unassembled WGS sequence"/>
</dbReference>
<dbReference type="SUPFAM" id="SSF118116">
    <property type="entry name" value="DNA mismatch repair protein MutL"/>
    <property type="match status" value="1"/>
</dbReference>
<name>A0A8J7TBL1_ATRSP</name>
<dbReference type="InterPro" id="IPR014721">
    <property type="entry name" value="Ribsml_uS5_D2-typ_fold_subgr"/>
</dbReference>
<dbReference type="SMART" id="SM01340">
    <property type="entry name" value="DNA_mis_repair"/>
    <property type="match status" value="1"/>
</dbReference>
<sequence length="1379" mass="152612">MIRRLSEDVQAKLRSGIAIFSLTQCVEELLLNSIDAGASCVAVRVDIEAGKVQVLDNGSGMDRQDLEQVGNRYFTSKCSSLEDLEALRFYGFRGEALASIAGLATLLEVSSRTPGSVKTFVKVFKNGRGLDVSEAGTTRPAAGTTVVACDFFHNLPVRRKRLDPVLECERIRQRIEAISLMHPSVSFSLRNDSTGSTVLQLSKSRTTYYRFTQIYGLGRAQKLGEISHCHNQFEMSGHIGREGHYNNSMQFLYVNSRLVLRTRIHKLLNFLLKKVRVASRQNSIPFVSIAVHSPKQRGGSELHGVYVINIKCHYSEYDVCMEPAKTLIEFRDWDGVLLCVEEGVKKFLMKENLVAEVSPEDMSEFVHENTFNDPSAHWADSTEGAPGAGSLKPTSSCTREPGEGKTLQSKDVHRTLAVDFNLTGSVCQAGDEDDTAGQGETEIRNPESTCPPESEKTLASPDSHKITSSSSESKEIKISEMLGSASVTPNTLTEAIRYDESLTDVSDMDLKDECSGVAQPGHSVSQCSDSKRAKLSVNTKTAKEPENHCLNLIDNRKEPEKNTESVISRDVPPEMPPKFQEETPFDRSSLGHKTERANESRSVQFQLGSTGFIRHVIPKLRANENESEVQEGLRRFCRQGPSSDQNILREKQCSSAQHKYSFLGKEASQTTANEPCKSLQQPDIYHEHTIAAFTVKVNSSEAPKRKISLPESTDTSESSCEGPDFSIGSASEISNMTARPKLSLSADTGSLDRFRRIYGKQHPIEKDFQAQDANSNQNSPDVITSRMKICGTASVEELFPCSTDGCGANGTHRISLMQLNDSPISLSEFTKMKPVLAHSKRTLATKLSRLRNQQKEDKGKVLQEQLIEGADTSRISDFILDTESQKRGSEDKKPFHFHIPSPDDINPNTETTEVRKCKETLSCPGDTTVELNPLKKVTLVTSQELCPSVTINGDTLCEGGRSDKAVTGHSKNQPSCEAVDSPGKEISRDIHRFAADTSPERMLENENPGLATGSSDWVEHFDECVGKTVYINPVTGLSKYEAPRAEAPQALCTTDITTMAVNVVSSKDDPSAAESVWSLFSEWENPVFVRKPEVGLDVSCGQAEGLAVKIHSILYPYRFTKEMIHSMKIVQQVDKKFLACLINTKDKGGGGSTDSAVEGNLLVLVDQHAAHERIRLENLVSDSYEVHPEASGQRRLCSSRVCPPLEIDVTEEELRLLRSCQPFLRDLGLEVTFVETGAPRILVGKVPVCFLEREANELRRGRQTVTRAIVEEYIREQIELVRSTGRVRGTLPLTVLKVLASQACHGAIKFNDSLSKEECCSLVESLSTCQLPFQCAHGRPSMLPLADLDHLDTEIREPPKPNLLKLRKMYRAWKLFGKQ</sequence>
<evidence type="ECO:0000259" key="4">
    <source>
        <dbReference type="SMART" id="SM00853"/>
    </source>
</evidence>
<dbReference type="InterPro" id="IPR042121">
    <property type="entry name" value="MutL_C_regsub"/>
</dbReference>
<dbReference type="Gene3D" id="3.30.230.10">
    <property type="match status" value="1"/>
</dbReference>
<reference evidence="6" key="1">
    <citation type="journal article" date="2021" name="Cell">
        <title>Tracing the genetic footprints of vertebrate landing in non-teleost ray-finned fishes.</title>
        <authorList>
            <person name="Bi X."/>
            <person name="Wang K."/>
            <person name="Yang L."/>
            <person name="Pan H."/>
            <person name="Jiang H."/>
            <person name="Wei Q."/>
            <person name="Fang M."/>
            <person name="Yu H."/>
            <person name="Zhu C."/>
            <person name="Cai Y."/>
            <person name="He Y."/>
            <person name="Gan X."/>
            <person name="Zeng H."/>
            <person name="Yu D."/>
            <person name="Zhu Y."/>
            <person name="Jiang H."/>
            <person name="Qiu Q."/>
            <person name="Yang H."/>
            <person name="Zhang Y.E."/>
            <person name="Wang W."/>
            <person name="Zhu M."/>
            <person name="He S."/>
            <person name="Zhang G."/>
        </authorList>
    </citation>
    <scope>NUCLEOTIDE SEQUENCE</scope>
    <source>
        <strain evidence="6">Allg_001</strain>
    </source>
</reference>
<dbReference type="PANTHER" id="PTHR10073:SF47">
    <property type="entry name" value="DNA MISMATCH REPAIR PROTEIN MLH3"/>
    <property type="match status" value="1"/>
</dbReference>
<dbReference type="Pfam" id="PF01119">
    <property type="entry name" value="DNA_mis_repair"/>
    <property type="match status" value="1"/>
</dbReference>
<dbReference type="Gene3D" id="3.30.1540.20">
    <property type="entry name" value="MutL, C-terminal domain, dimerisation subdomain"/>
    <property type="match status" value="1"/>
</dbReference>
<dbReference type="InterPro" id="IPR036890">
    <property type="entry name" value="HATPase_C_sf"/>
</dbReference>
<evidence type="ECO:0000256" key="2">
    <source>
        <dbReference type="ARBA" id="ARBA00022763"/>
    </source>
</evidence>
<gene>
    <name evidence="6" type="primary">Mlh3</name>
    <name evidence="6" type="ORF">GTO95_0005527</name>
</gene>
<comment type="caution">
    <text evidence="6">The sequence shown here is derived from an EMBL/GenBank/DDBJ whole genome shotgun (WGS) entry which is preliminary data.</text>
</comment>
<dbReference type="InterPro" id="IPR037198">
    <property type="entry name" value="MutL_C_sf"/>
</dbReference>
<dbReference type="GO" id="GO:0005524">
    <property type="term" value="F:ATP binding"/>
    <property type="evidence" value="ECO:0007669"/>
    <property type="project" value="InterPro"/>
</dbReference>
<feature type="domain" description="MutL C-terminal dimerisation" evidence="4">
    <location>
        <begin position="1129"/>
        <end position="1314"/>
    </location>
</feature>
<dbReference type="GO" id="GO:0032300">
    <property type="term" value="C:mismatch repair complex"/>
    <property type="evidence" value="ECO:0007669"/>
    <property type="project" value="InterPro"/>
</dbReference>
<dbReference type="SUPFAM" id="SSF54211">
    <property type="entry name" value="Ribosomal protein S5 domain 2-like"/>
    <property type="match status" value="1"/>
</dbReference>
<dbReference type="GO" id="GO:0140664">
    <property type="term" value="F:ATP-dependent DNA damage sensor activity"/>
    <property type="evidence" value="ECO:0007669"/>
    <property type="project" value="InterPro"/>
</dbReference>
<dbReference type="PROSITE" id="PS00058">
    <property type="entry name" value="DNA_MISMATCH_REPAIR_1"/>
    <property type="match status" value="1"/>
</dbReference>
<dbReference type="SUPFAM" id="SSF55874">
    <property type="entry name" value="ATPase domain of HSP90 chaperone/DNA topoisomerase II/histidine kinase"/>
    <property type="match status" value="1"/>
</dbReference>
<proteinExistence type="inferred from homology"/>
<feature type="domain" description="DNA mismatch repair protein S5" evidence="5">
    <location>
        <begin position="211"/>
        <end position="349"/>
    </location>
</feature>
<dbReference type="GO" id="GO:0016887">
    <property type="term" value="F:ATP hydrolysis activity"/>
    <property type="evidence" value="ECO:0007669"/>
    <property type="project" value="InterPro"/>
</dbReference>
<evidence type="ECO:0000256" key="3">
    <source>
        <dbReference type="SAM" id="MobiDB-lite"/>
    </source>
</evidence>
<dbReference type="InterPro" id="IPR014790">
    <property type="entry name" value="MutL_C"/>
</dbReference>
<evidence type="ECO:0000259" key="5">
    <source>
        <dbReference type="SMART" id="SM01340"/>
    </source>
</evidence>
<evidence type="ECO:0000313" key="7">
    <source>
        <dbReference type="Proteomes" id="UP000736164"/>
    </source>
</evidence>
<feature type="region of interest" description="Disordered" evidence="3">
    <location>
        <begin position="427"/>
        <end position="475"/>
    </location>
</feature>
<dbReference type="Gene3D" id="3.30.1370.100">
    <property type="entry name" value="MutL, C-terminal domain, regulatory subdomain"/>
    <property type="match status" value="1"/>
</dbReference>
<dbReference type="FunFam" id="3.30.230.10:FF:000028">
    <property type="entry name" value="DNA mismatch repair protein Mlh3"/>
    <property type="match status" value="1"/>
</dbReference>
<dbReference type="FunFam" id="3.30.1370.100:FF:000003">
    <property type="entry name" value="DNA mismatch repair protein Mlh3"/>
    <property type="match status" value="1"/>
</dbReference>
<dbReference type="InterPro" id="IPR042120">
    <property type="entry name" value="MutL_C_dimsub"/>
</dbReference>
<dbReference type="InterPro" id="IPR038973">
    <property type="entry name" value="MutL/Mlh/Pms-like"/>
</dbReference>
<dbReference type="EMBL" id="JAAWVO010033876">
    <property type="protein sequence ID" value="MBN3317238.1"/>
    <property type="molecule type" value="Genomic_DNA"/>
</dbReference>
<dbReference type="FunFam" id="3.30.1540.20:FF:000005">
    <property type="entry name" value="MutL homolog 3"/>
    <property type="match status" value="1"/>
</dbReference>
<dbReference type="FunFam" id="3.30.565.10:FF:000017">
    <property type="entry name" value="PMS1 homolog 1, mismatch repair system component"/>
    <property type="match status" value="1"/>
</dbReference>
<dbReference type="CDD" id="cd16926">
    <property type="entry name" value="HATPase_MutL-MLH-PMS-like"/>
    <property type="match status" value="1"/>
</dbReference>
<feature type="compositionally biased region" description="Basic and acidic residues" evidence="3">
    <location>
        <begin position="884"/>
        <end position="894"/>
    </location>
</feature>
<dbReference type="NCBIfam" id="TIGR00585">
    <property type="entry name" value="mutl"/>
    <property type="match status" value="1"/>
</dbReference>
<feature type="non-terminal residue" evidence="6">
    <location>
        <position position="1379"/>
    </location>
</feature>
<dbReference type="Gene3D" id="3.30.565.10">
    <property type="entry name" value="Histidine kinase-like ATPase, C-terminal domain"/>
    <property type="match status" value="1"/>
</dbReference>
<feature type="region of interest" description="Disordered" evidence="3">
    <location>
        <begin position="884"/>
        <end position="909"/>
    </location>
</feature>
<feature type="region of interest" description="Disordered" evidence="3">
    <location>
        <begin position="701"/>
        <end position="733"/>
    </location>
</feature>
<feature type="non-terminal residue" evidence="6">
    <location>
        <position position="1"/>
    </location>
</feature>
<dbReference type="InterPro" id="IPR002099">
    <property type="entry name" value="MutL/Mlh/PMS"/>
</dbReference>
<feature type="region of interest" description="Disordered" evidence="3">
    <location>
        <begin position="371"/>
        <end position="411"/>
    </location>
</feature>
<comment type="similarity">
    <text evidence="1">Belongs to the DNA mismatch repair MutL/HexB family.</text>
</comment>
<dbReference type="GO" id="GO:0030983">
    <property type="term" value="F:mismatched DNA binding"/>
    <property type="evidence" value="ECO:0007669"/>
    <property type="project" value="InterPro"/>
</dbReference>
<feature type="compositionally biased region" description="Polar residues" evidence="3">
    <location>
        <begin position="710"/>
        <end position="719"/>
    </location>
</feature>
<dbReference type="Pfam" id="PF13589">
    <property type="entry name" value="HATPase_c_3"/>
    <property type="match status" value="1"/>
</dbReference>
<dbReference type="SMART" id="SM00853">
    <property type="entry name" value="MutL_C"/>
    <property type="match status" value="1"/>
</dbReference>
<dbReference type="InterPro" id="IPR014762">
    <property type="entry name" value="DNA_mismatch_repair_CS"/>
</dbReference>
<accession>A0A8J7TBL1</accession>
<keyword evidence="2" id="KW-0227">DNA damage</keyword>
<dbReference type="CDD" id="cd03486">
    <property type="entry name" value="MutL_Trans_MLH3"/>
    <property type="match status" value="1"/>
</dbReference>
<evidence type="ECO:0000313" key="6">
    <source>
        <dbReference type="EMBL" id="MBN3317238.1"/>
    </source>
</evidence>
<dbReference type="GO" id="GO:0006298">
    <property type="term" value="P:mismatch repair"/>
    <property type="evidence" value="ECO:0007669"/>
    <property type="project" value="InterPro"/>
</dbReference>
<dbReference type="InterPro" id="IPR013507">
    <property type="entry name" value="DNA_mismatch_S5_2-like"/>
</dbReference>
<keyword evidence="7" id="KW-1185">Reference proteome</keyword>
<dbReference type="PANTHER" id="PTHR10073">
    <property type="entry name" value="DNA MISMATCH REPAIR PROTEIN MLH, PMS, MUTL"/>
    <property type="match status" value="1"/>
</dbReference>
<protein>
    <submittedName>
        <fullName evidence="6">MLH3 protein</fullName>
    </submittedName>
</protein>
<dbReference type="GO" id="GO:0005634">
    <property type="term" value="C:nucleus"/>
    <property type="evidence" value="ECO:0007669"/>
    <property type="project" value="UniProtKB-ARBA"/>
</dbReference>